<accession>A0AA39PYE6</accession>
<dbReference type="Gene3D" id="3.30.460.40">
    <property type="match status" value="1"/>
</dbReference>
<dbReference type="Proteomes" id="UP001175228">
    <property type="component" value="Unassembled WGS sequence"/>
</dbReference>
<evidence type="ECO:0000313" key="1">
    <source>
        <dbReference type="EMBL" id="KAK0491914.1"/>
    </source>
</evidence>
<dbReference type="EMBL" id="JAUEPU010000032">
    <property type="protein sequence ID" value="KAK0491914.1"/>
    <property type="molecule type" value="Genomic_DNA"/>
</dbReference>
<name>A0AA39PYE6_9AGAR</name>
<sequence length="706" mass="78513">MTGNKGFRTSIVRSAAAAILESFPDVNVRWAIYGDLAWHLLCRTPTSSSWRLEVQVMGDSPTLMHATEHLASVDHRFSITSQDTDGNATMTYTHNRLNRGSPTKKHKCKVRFVSGQLENVFIVKGFPLLEIQSIIYRRMESCVNKSEKNLKKCMLGVIALGEAYLRLPNLSPPVWSIAPAERPLFLRHLSKITSAFPESADLLTHLHPSLFPTSTIVSIPPSIVLASRLESAVILDGDVASLSRKGRKLMAHSETVLTATRTISSSIHQQGHDCFLAGPGYVPWYIMGSPVIPTNHDIDFLVILRNGDSLDSLQCLLCRQGVLKARKGAFLFSVPWRDGKLRSCRVSVEEVPSSLGLCPDESVGTSFNGISIINQSYLFSTLLATVNSQGLLMTKYAYKSVVAVLELLCHRNADVSAAFKDREKLDQLANDVVAVHPELTEYFSTIGFHSSLLPIPPSVLPEVDVHTACGPTPTARIPTIRREGGIVFKAAVDATRLLQNSGYSCAIFGGAACYLYGNERLPNDIDFLVSSSDDAELIKRSLVNQDPIHFYLIKSLYPEKQHQKLRYERSLHIGQQKVRRYTKVDILTPGTMMLPFLSSRSVVVKNGLPLVPVEVLLLHKLQGWHDNMTASEPHKQMKQTTDAADVRCMLKIVLQTLTGNKRSWASVALSFFEEEFQHLTIERVKEFCSGFADCRDDWHQLGFEVA</sequence>
<organism evidence="1 2">
    <name type="scientific">Armillaria luteobubalina</name>
    <dbReference type="NCBI Taxonomy" id="153913"/>
    <lineage>
        <taxon>Eukaryota</taxon>
        <taxon>Fungi</taxon>
        <taxon>Dikarya</taxon>
        <taxon>Basidiomycota</taxon>
        <taxon>Agaricomycotina</taxon>
        <taxon>Agaricomycetes</taxon>
        <taxon>Agaricomycetidae</taxon>
        <taxon>Agaricales</taxon>
        <taxon>Marasmiineae</taxon>
        <taxon>Physalacriaceae</taxon>
        <taxon>Armillaria</taxon>
    </lineage>
</organism>
<protein>
    <submittedName>
        <fullName evidence="1">Uncharacterized protein</fullName>
    </submittedName>
</protein>
<proteinExistence type="predicted"/>
<dbReference type="AlphaFoldDB" id="A0AA39PYE6"/>
<keyword evidence="2" id="KW-1185">Reference proteome</keyword>
<dbReference type="InterPro" id="IPR043519">
    <property type="entry name" value="NT_sf"/>
</dbReference>
<evidence type="ECO:0000313" key="2">
    <source>
        <dbReference type="Proteomes" id="UP001175228"/>
    </source>
</evidence>
<comment type="caution">
    <text evidence="1">The sequence shown here is derived from an EMBL/GenBank/DDBJ whole genome shotgun (WGS) entry which is preliminary data.</text>
</comment>
<reference evidence="1" key="1">
    <citation type="submission" date="2023-06" db="EMBL/GenBank/DDBJ databases">
        <authorList>
            <consortium name="Lawrence Berkeley National Laboratory"/>
            <person name="Ahrendt S."/>
            <person name="Sahu N."/>
            <person name="Indic B."/>
            <person name="Wong-Bajracharya J."/>
            <person name="Merenyi Z."/>
            <person name="Ke H.-M."/>
            <person name="Monk M."/>
            <person name="Kocsube S."/>
            <person name="Drula E."/>
            <person name="Lipzen A."/>
            <person name="Balint B."/>
            <person name="Henrissat B."/>
            <person name="Andreopoulos B."/>
            <person name="Martin F.M."/>
            <person name="Harder C.B."/>
            <person name="Rigling D."/>
            <person name="Ford K.L."/>
            <person name="Foster G.D."/>
            <person name="Pangilinan J."/>
            <person name="Papanicolaou A."/>
            <person name="Barry K."/>
            <person name="LaButti K."/>
            <person name="Viragh M."/>
            <person name="Koriabine M."/>
            <person name="Yan M."/>
            <person name="Riley R."/>
            <person name="Champramary S."/>
            <person name="Plett K.L."/>
            <person name="Tsai I.J."/>
            <person name="Slot J."/>
            <person name="Sipos G."/>
            <person name="Plett J."/>
            <person name="Nagy L.G."/>
            <person name="Grigoriev I.V."/>
        </authorList>
    </citation>
    <scope>NUCLEOTIDE SEQUENCE</scope>
    <source>
        <strain evidence="1">HWK02</strain>
    </source>
</reference>
<dbReference type="SUPFAM" id="SSF81301">
    <property type="entry name" value="Nucleotidyltransferase"/>
    <property type="match status" value="1"/>
</dbReference>
<gene>
    <name evidence="1" type="ORF">EDD18DRAFT_1185348</name>
</gene>